<dbReference type="OrthoDB" id="9803649at2"/>
<dbReference type="InterPro" id="IPR052340">
    <property type="entry name" value="RNase_Y/CdgJ"/>
</dbReference>
<dbReference type="GO" id="GO:0050568">
    <property type="term" value="F:protein-glutamine glutaminase activity"/>
    <property type="evidence" value="ECO:0007669"/>
    <property type="project" value="UniProtKB-UniRule"/>
</dbReference>
<dbReference type="InterPro" id="IPR005659">
    <property type="entry name" value="Chemorcpt_Glu_NH3ase_CheD"/>
</dbReference>
<reference evidence="5 6" key="1">
    <citation type="submission" date="2011-09" db="EMBL/GenBank/DDBJ databases">
        <authorList>
            <consortium name="US DOE Joint Genome Institute (JGI-PGF)"/>
            <person name="Lucas S."/>
            <person name="Han J."/>
            <person name="Lapidus A."/>
            <person name="Cheng J.-F."/>
            <person name="Goodwin L."/>
            <person name="Pitluck S."/>
            <person name="Peters L."/>
            <person name="Land M.L."/>
            <person name="Hauser L."/>
            <person name="Orellana R."/>
            <person name="Lovley D."/>
            <person name="Woyke T.J."/>
        </authorList>
    </citation>
    <scope>NUCLEOTIDE SEQUENCE [LARGE SCALE GENOMIC DNA]</scope>
    <source>
        <strain evidence="5 6">2ac9</strain>
    </source>
</reference>
<dbReference type="Gene3D" id="3.30.1330.200">
    <property type="match status" value="1"/>
</dbReference>
<dbReference type="InterPro" id="IPR006675">
    <property type="entry name" value="HDIG_dom"/>
</dbReference>
<evidence type="ECO:0000256" key="2">
    <source>
        <dbReference type="ARBA" id="ARBA00022801"/>
    </source>
</evidence>
<protein>
    <recommendedName>
        <fullName evidence="3">Probable chemoreceptor glutamine deamidase CheD</fullName>
        <ecNumber evidence="3">3.5.1.44</ecNumber>
    </recommendedName>
</protein>
<evidence type="ECO:0000256" key="3">
    <source>
        <dbReference type="HAMAP-Rule" id="MF_01440"/>
    </source>
</evidence>
<dbReference type="SMART" id="SM00471">
    <property type="entry name" value="HDc"/>
    <property type="match status" value="1"/>
</dbReference>
<accession>I5B4D5</accession>
<keyword evidence="6" id="KW-1185">Reference proteome</keyword>
<dbReference type="HAMAP" id="MF_01440">
    <property type="entry name" value="CheD"/>
    <property type="match status" value="1"/>
</dbReference>
<evidence type="ECO:0000259" key="4">
    <source>
        <dbReference type="PROSITE" id="PS51833"/>
    </source>
</evidence>
<comment type="catalytic activity">
    <reaction evidence="3">
        <text>L-glutaminyl-[protein] + H2O = L-glutamyl-[protein] + NH4(+)</text>
        <dbReference type="Rhea" id="RHEA:16441"/>
        <dbReference type="Rhea" id="RHEA-COMP:10207"/>
        <dbReference type="Rhea" id="RHEA-COMP:10208"/>
        <dbReference type="ChEBI" id="CHEBI:15377"/>
        <dbReference type="ChEBI" id="CHEBI:28938"/>
        <dbReference type="ChEBI" id="CHEBI:29973"/>
        <dbReference type="ChEBI" id="CHEBI:30011"/>
        <dbReference type="EC" id="3.5.1.44"/>
    </reaction>
</comment>
<proteinExistence type="inferred from homology"/>
<dbReference type="Pfam" id="PF03975">
    <property type="entry name" value="CheD"/>
    <property type="match status" value="1"/>
</dbReference>
<dbReference type="PROSITE" id="PS51833">
    <property type="entry name" value="HDOD"/>
    <property type="match status" value="1"/>
</dbReference>
<dbReference type="HOGENOM" id="CLU_620689_0_0_7"/>
<dbReference type="InterPro" id="IPR011324">
    <property type="entry name" value="Cytotoxic_necrot_fac-like_cat"/>
</dbReference>
<dbReference type="Proteomes" id="UP000005778">
    <property type="component" value="Chromosome"/>
</dbReference>
<dbReference type="GO" id="GO:0006935">
    <property type="term" value="P:chemotaxis"/>
    <property type="evidence" value="ECO:0007669"/>
    <property type="project" value="UniProtKB-UniRule"/>
</dbReference>
<keyword evidence="1 3" id="KW-0145">Chemotaxis</keyword>
<dbReference type="PANTHER" id="PTHR33525:SF3">
    <property type="entry name" value="RIBONUCLEASE Y"/>
    <property type="match status" value="1"/>
</dbReference>
<dbReference type="EC" id="3.5.1.44" evidence="3"/>
<dbReference type="InterPro" id="IPR038592">
    <property type="entry name" value="CheD-like_sf"/>
</dbReference>
<dbReference type="SUPFAM" id="SSF109604">
    <property type="entry name" value="HD-domain/PDEase-like"/>
    <property type="match status" value="1"/>
</dbReference>
<dbReference type="Gene3D" id="1.10.3210.10">
    <property type="entry name" value="Hypothetical protein af1432"/>
    <property type="match status" value="1"/>
</dbReference>
<evidence type="ECO:0000313" key="5">
    <source>
        <dbReference type="EMBL" id="EIM64348.1"/>
    </source>
</evidence>
<dbReference type="PANTHER" id="PTHR33525">
    <property type="match status" value="1"/>
</dbReference>
<sequence>MNHIQNHHIPAGRLRVGRKSPQIFQACLGTCLGVALYDQERKAGGLIHLLLPSPLGNAGFEADTPGKYASTGIPMLINELTRMGCTTKALKATIAGGALVGPVSRIDLGLDIGGRSADIARRILKEQGIEILRSETGGFFACTLELDMMTGKTKIAPVWQTGIEPGTIAPVSGPEAIMETIDKLQPIPQTALKILRMSNQDGHSIDDITRELSQDQVLSARTLQMCNSVLFAGIIKIDTLKDALMMLGEERLVKSVITTAIESYFGQVGPSGYSLCKGGLFFHAVGVACLAERLARQSGLADPSQAYMAGLLHDIGKVVLDQHISAHLPFFFRILGSEKQNIIHAEEKILNFNHCRAGVILAEKWGFSDALTEAIRCHHTPEETGGHSRLVEIIYLADQIMEKFFTFFDIDKPDALHLEAIIKKLDLDGASLVRCIDDLPLDILTQDLTDETSNT</sequence>
<dbReference type="eggNOG" id="COG1639">
    <property type="taxonomic scope" value="Bacteria"/>
</dbReference>
<dbReference type="eggNOG" id="COG1871">
    <property type="taxonomic scope" value="Bacteria"/>
</dbReference>
<dbReference type="NCBIfam" id="TIGR00277">
    <property type="entry name" value="HDIG"/>
    <property type="match status" value="1"/>
</dbReference>
<dbReference type="CDD" id="cd16352">
    <property type="entry name" value="CheD"/>
    <property type="match status" value="1"/>
</dbReference>
<dbReference type="SUPFAM" id="SSF64438">
    <property type="entry name" value="CNF1/YfiH-like putative cysteine hydrolases"/>
    <property type="match status" value="1"/>
</dbReference>
<comment type="similarity">
    <text evidence="3">Belongs to the CheD family.</text>
</comment>
<dbReference type="STRING" id="879212.DespoDRAFT_02500"/>
<gene>
    <name evidence="3" type="primary">cheD</name>
    <name evidence="5" type="ORF">DespoDRAFT_02500</name>
</gene>
<dbReference type="AlphaFoldDB" id="I5B4D5"/>
<comment type="function">
    <text evidence="3">Probably deamidates glutamine residues to glutamate on methyl-accepting chemotaxis receptors (MCPs), playing an important role in chemotaxis.</text>
</comment>
<feature type="domain" description="HDOD" evidence="4">
    <location>
        <begin position="184"/>
        <end position="381"/>
    </location>
</feature>
<organism evidence="5 6">
    <name type="scientific">Desulfobacter postgatei 2ac9</name>
    <dbReference type="NCBI Taxonomy" id="879212"/>
    <lineage>
        <taxon>Bacteria</taxon>
        <taxon>Pseudomonadati</taxon>
        <taxon>Thermodesulfobacteriota</taxon>
        <taxon>Desulfobacteria</taxon>
        <taxon>Desulfobacterales</taxon>
        <taxon>Desulfobacteraceae</taxon>
        <taxon>Desulfobacter</taxon>
    </lineage>
</organism>
<name>I5B4D5_9BACT</name>
<dbReference type="CDD" id="cd00077">
    <property type="entry name" value="HDc"/>
    <property type="match status" value="1"/>
</dbReference>
<reference evidence="5 6" key="2">
    <citation type="submission" date="2012-02" db="EMBL/GenBank/DDBJ databases">
        <title>Improved High-Quality Draft sequence of Desulfobacter postgatei 2ac9.</title>
        <authorList>
            <consortium name="US DOE Joint Genome Institute"/>
            <person name="Lucas S."/>
            <person name="Han J."/>
            <person name="Lapidus A."/>
            <person name="Cheng J.-F."/>
            <person name="Goodwin L."/>
            <person name="Pitluck S."/>
            <person name="Peters L."/>
            <person name="Ovchinnikova G."/>
            <person name="Held B."/>
            <person name="Detter J.C."/>
            <person name="Han C."/>
            <person name="Tapia R."/>
            <person name="Land M."/>
            <person name="Hauser L."/>
            <person name="Kyrpides N."/>
            <person name="Ivanova N."/>
            <person name="Pagani I."/>
            <person name="Orellana R."/>
            <person name="Lovley D."/>
            <person name="Woyke T."/>
        </authorList>
    </citation>
    <scope>NUCLEOTIDE SEQUENCE [LARGE SCALE GENOMIC DNA]</scope>
    <source>
        <strain evidence="5 6">2ac9</strain>
    </source>
</reference>
<dbReference type="Pfam" id="PF08668">
    <property type="entry name" value="HDOD"/>
    <property type="match status" value="1"/>
</dbReference>
<keyword evidence="2 3" id="KW-0378">Hydrolase</keyword>
<evidence type="ECO:0000256" key="1">
    <source>
        <dbReference type="ARBA" id="ARBA00022500"/>
    </source>
</evidence>
<dbReference type="InterPro" id="IPR003607">
    <property type="entry name" value="HD/PDEase_dom"/>
</dbReference>
<dbReference type="EMBL" id="CM001488">
    <property type="protein sequence ID" value="EIM64348.1"/>
    <property type="molecule type" value="Genomic_DNA"/>
</dbReference>
<dbReference type="InterPro" id="IPR013976">
    <property type="entry name" value="HDOD"/>
</dbReference>
<evidence type="ECO:0000313" key="6">
    <source>
        <dbReference type="Proteomes" id="UP000005778"/>
    </source>
</evidence>